<accession>A0A8J4EA21</accession>
<sequence>MRTEGGPDGTDTVIGSGRRMAVSTTPMEKGGDKVATIEIRTLDRIETTVVYHP</sequence>
<evidence type="ECO:0000313" key="2">
    <source>
        <dbReference type="EMBL" id="GIJ64317.1"/>
    </source>
</evidence>
<dbReference type="EMBL" id="BOPG01000114">
    <property type="protein sequence ID" value="GIJ64317.1"/>
    <property type="molecule type" value="Genomic_DNA"/>
</dbReference>
<protein>
    <submittedName>
        <fullName evidence="2">Uncharacterized protein</fullName>
    </submittedName>
</protein>
<organism evidence="2 3">
    <name type="scientific">Virgisporangium aurantiacum</name>
    <dbReference type="NCBI Taxonomy" id="175570"/>
    <lineage>
        <taxon>Bacteria</taxon>
        <taxon>Bacillati</taxon>
        <taxon>Actinomycetota</taxon>
        <taxon>Actinomycetes</taxon>
        <taxon>Micromonosporales</taxon>
        <taxon>Micromonosporaceae</taxon>
        <taxon>Virgisporangium</taxon>
    </lineage>
</organism>
<comment type="caution">
    <text evidence="2">The sequence shown here is derived from an EMBL/GenBank/DDBJ whole genome shotgun (WGS) entry which is preliminary data.</text>
</comment>
<proteinExistence type="predicted"/>
<evidence type="ECO:0000256" key="1">
    <source>
        <dbReference type="SAM" id="MobiDB-lite"/>
    </source>
</evidence>
<dbReference type="Proteomes" id="UP000612585">
    <property type="component" value="Unassembled WGS sequence"/>
</dbReference>
<feature type="region of interest" description="Disordered" evidence="1">
    <location>
        <begin position="1"/>
        <end position="29"/>
    </location>
</feature>
<evidence type="ECO:0000313" key="3">
    <source>
        <dbReference type="Proteomes" id="UP000612585"/>
    </source>
</evidence>
<dbReference type="AlphaFoldDB" id="A0A8J4EA21"/>
<name>A0A8J4EA21_9ACTN</name>
<keyword evidence="3" id="KW-1185">Reference proteome</keyword>
<reference evidence="2" key="1">
    <citation type="submission" date="2021-01" db="EMBL/GenBank/DDBJ databases">
        <title>Whole genome shotgun sequence of Virgisporangium aurantiacum NBRC 16421.</title>
        <authorList>
            <person name="Komaki H."/>
            <person name="Tamura T."/>
        </authorList>
    </citation>
    <scope>NUCLEOTIDE SEQUENCE</scope>
    <source>
        <strain evidence="2">NBRC 16421</strain>
    </source>
</reference>
<gene>
    <name evidence="2" type="ORF">Vau01_118330</name>
</gene>